<gene>
    <name evidence="8 10" type="primary">tilS</name>
    <name evidence="10" type="ORF">HER15_07945</name>
</gene>
<sequence>MLQQLAKHIDEQFSFLKEKKLLIAISGGVDSVVLTHLLHQLQFNISLAHCNFQLREKESDLDEMFVKELGKSFNIQTFTTRFNTNEYATKNKLSTQLAARELRYSWFDSLSQKNNFDYILTAHHADDNLETFLINLSRGTGLEGLTGIPPINKNIIRPLLIFSREEIVAFAKNNNIKWREDESNSETKYLRNKIRHQIVPTLKELNDSVLKNFNKTIDHLKESQQIIDDKIADITHEIVSKEGDLLKINIEKLLKLSNPKAYLYQLLKSYKFTEWNDVYNLIYAQSGKQILTKFYTLLKDRDFLLLLRTNEKSSFEKEYFIIREENKEITAPIKLQLKKVLKKTNINKENIYVDYELLNFPLKLRRWKSGDFFYPKGMIGRKKVSKYFKDEKISIVNKNKIWLLCSSKNEVIWIVGKRQDRRFLPTEKTTKLLKISI</sequence>
<keyword evidence="3 8" id="KW-0436">Ligase</keyword>
<evidence type="ECO:0000313" key="11">
    <source>
        <dbReference type="Proteomes" id="UP001056837"/>
    </source>
</evidence>
<organism evidence="10 11">
    <name type="scientific">Tenacibaculum mesophilum</name>
    <dbReference type="NCBI Taxonomy" id="104268"/>
    <lineage>
        <taxon>Bacteria</taxon>
        <taxon>Pseudomonadati</taxon>
        <taxon>Bacteroidota</taxon>
        <taxon>Flavobacteriia</taxon>
        <taxon>Flavobacteriales</taxon>
        <taxon>Flavobacteriaceae</taxon>
        <taxon>Tenacibaculum</taxon>
    </lineage>
</organism>
<dbReference type="PANTHER" id="PTHR43033:SF1">
    <property type="entry name" value="TRNA(ILE)-LYSIDINE SYNTHASE-RELATED"/>
    <property type="match status" value="1"/>
</dbReference>
<dbReference type="InterPro" id="IPR011063">
    <property type="entry name" value="TilS/TtcA_N"/>
</dbReference>
<dbReference type="NCBIfam" id="TIGR02432">
    <property type="entry name" value="lysidine_TilS_N"/>
    <property type="match status" value="1"/>
</dbReference>
<keyword evidence="5 8" id="KW-0547">Nucleotide-binding</keyword>
<evidence type="ECO:0000313" key="10">
    <source>
        <dbReference type="EMBL" id="UTD15400.1"/>
    </source>
</evidence>
<evidence type="ECO:0000256" key="5">
    <source>
        <dbReference type="ARBA" id="ARBA00022741"/>
    </source>
</evidence>
<dbReference type="SMART" id="SM00977">
    <property type="entry name" value="TilS_C"/>
    <property type="match status" value="1"/>
</dbReference>
<reference evidence="10" key="1">
    <citation type="submission" date="2020-04" db="EMBL/GenBank/DDBJ databases">
        <title>Tenacibaculum mesophilum bac2.</title>
        <authorList>
            <person name="Li M."/>
        </authorList>
    </citation>
    <scope>NUCLEOTIDE SEQUENCE</scope>
    <source>
        <strain evidence="10">Bac2</strain>
    </source>
</reference>
<comment type="function">
    <text evidence="8">Ligates lysine onto the cytidine present at position 34 of the AUA codon-specific tRNA(Ile) that contains the anticodon CAU, in an ATP-dependent manner. Cytidine is converted to lysidine, thus changing the amino acid specificity of the tRNA from methionine to isoleucine.</text>
</comment>
<evidence type="ECO:0000256" key="7">
    <source>
        <dbReference type="ARBA" id="ARBA00048539"/>
    </source>
</evidence>
<dbReference type="RefSeq" id="WP_253679011.1">
    <property type="nucleotide sequence ID" value="NZ_CP050861.1"/>
</dbReference>
<dbReference type="HAMAP" id="MF_01161">
    <property type="entry name" value="tRNA_Ile_lys_synt"/>
    <property type="match status" value="1"/>
</dbReference>
<accession>A0AAE9MPT7</accession>
<keyword evidence="4 8" id="KW-0819">tRNA processing</keyword>
<evidence type="ECO:0000256" key="1">
    <source>
        <dbReference type="ARBA" id="ARBA00004496"/>
    </source>
</evidence>
<dbReference type="SUPFAM" id="SSF52402">
    <property type="entry name" value="Adenine nucleotide alpha hydrolases-like"/>
    <property type="match status" value="1"/>
</dbReference>
<dbReference type="EMBL" id="CP050861">
    <property type="protein sequence ID" value="UTD15400.1"/>
    <property type="molecule type" value="Genomic_DNA"/>
</dbReference>
<comment type="domain">
    <text evidence="8">The N-terminal region contains the highly conserved SGGXDS motif, predicted to be a P-loop motif involved in ATP binding.</text>
</comment>
<dbReference type="PANTHER" id="PTHR43033">
    <property type="entry name" value="TRNA(ILE)-LYSIDINE SYNTHASE-RELATED"/>
    <property type="match status" value="1"/>
</dbReference>
<protein>
    <recommendedName>
        <fullName evidence="8">tRNA(Ile)-lysidine synthase</fullName>
        <ecNumber evidence="8">6.3.4.19</ecNumber>
    </recommendedName>
    <alternativeName>
        <fullName evidence="8">tRNA(Ile)-2-lysyl-cytidine synthase</fullName>
    </alternativeName>
    <alternativeName>
        <fullName evidence="8">tRNA(Ile)-lysidine synthetase</fullName>
    </alternativeName>
</protein>
<dbReference type="GO" id="GO:0032267">
    <property type="term" value="F:tRNA(Ile)-lysidine synthase activity"/>
    <property type="evidence" value="ECO:0007669"/>
    <property type="project" value="UniProtKB-EC"/>
</dbReference>
<dbReference type="InterPro" id="IPR012094">
    <property type="entry name" value="tRNA_Ile_lys_synt"/>
</dbReference>
<evidence type="ECO:0000256" key="6">
    <source>
        <dbReference type="ARBA" id="ARBA00022840"/>
    </source>
</evidence>
<dbReference type="CDD" id="cd01992">
    <property type="entry name" value="TilS_N"/>
    <property type="match status" value="1"/>
</dbReference>
<feature type="domain" description="Lysidine-tRNA(Ile) synthetase C-terminal" evidence="9">
    <location>
        <begin position="362"/>
        <end position="435"/>
    </location>
</feature>
<dbReference type="Proteomes" id="UP001056837">
    <property type="component" value="Chromosome"/>
</dbReference>
<dbReference type="Gene3D" id="3.40.50.620">
    <property type="entry name" value="HUPs"/>
    <property type="match status" value="1"/>
</dbReference>
<evidence type="ECO:0000256" key="2">
    <source>
        <dbReference type="ARBA" id="ARBA00022490"/>
    </source>
</evidence>
<keyword evidence="6 8" id="KW-0067">ATP-binding</keyword>
<dbReference type="Pfam" id="PF01171">
    <property type="entry name" value="ATP_bind_3"/>
    <property type="match status" value="1"/>
</dbReference>
<evidence type="ECO:0000256" key="3">
    <source>
        <dbReference type="ARBA" id="ARBA00022598"/>
    </source>
</evidence>
<evidence type="ECO:0000259" key="9">
    <source>
        <dbReference type="SMART" id="SM00977"/>
    </source>
</evidence>
<evidence type="ECO:0000256" key="4">
    <source>
        <dbReference type="ARBA" id="ARBA00022694"/>
    </source>
</evidence>
<dbReference type="InterPro" id="IPR012796">
    <property type="entry name" value="Lysidine-tRNA-synth_C"/>
</dbReference>
<dbReference type="GO" id="GO:0005524">
    <property type="term" value="F:ATP binding"/>
    <property type="evidence" value="ECO:0007669"/>
    <property type="project" value="UniProtKB-UniRule"/>
</dbReference>
<feature type="binding site" evidence="8">
    <location>
        <begin position="26"/>
        <end position="31"/>
    </location>
    <ligand>
        <name>ATP</name>
        <dbReference type="ChEBI" id="CHEBI:30616"/>
    </ligand>
</feature>
<comment type="catalytic activity">
    <reaction evidence="7 8">
        <text>cytidine(34) in tRNA(Ile2) + L-lysine + ATP = lysidine(34) in tRNA(Ile2) + AMP + diphosphate + H(+)</text>
        <dbReference type="Rhea" id="RHEA:43744"/>
        <dbReference type="Rhea" id="RHEA-COMP:10625"/>
        <dbReference type="Rhea" id="RHEA-COMP:10670"/>
        <dbReference type="ChEBI" id="CHEBI:15378"/>
        <dbReference type="ChEBI" id="CHEBI:30616"/>
        <dbReference type="ChEBI" id="CHEBI:32551"/>
        <dbReference type="ChEBI" id="CHEBI:33019"/>
        <dbReference type="ChEBI" id="CHEBI:82748"/>
        <dbReference type="ChEBI" id="CHEBI:83665"/>
        <dbReference type="ChEBI" id="CHEBI:456215"/>
        <dbReference type="EC" id="6.3.4.19"/>
    </reaction>
</comment>
<dbReference type="NCBIfam" id="TIGR02433">
    <property type="entry name" value="lysidine_TilS_C"/>
    <property type="match status" value="1"/>
</dbReference>
<dbReference type="GO" id="GO:0006400">
    <property type="term" value="P:tRNA modification"/>
    <property type="evidence" value="ECO:0007669"/>
    <property type="project" value="UniProtKB-UniRule"/>
</dbReference>
<dbReference type="EC" id="6.3.4.19" evidence="8"/>
<proteinExistence type="inferred from homology"/>
<dbReference type="AlphaFoldDB" id="A0AAE9MPT7"/>
<dbReference type="Pfam" id="PF11734">
    <property type="entry name" value="TilS_C"/>
    <property type="match status" value="1"/>
</dbReference>
<comment type="similarity">
    <text evidence="8">Belongs to the tRNA(Ile)-lysidine synthase family.</text>
</comment>
<name>A0AAE9MPT7_9FLAO</name>
<dbReference type="InterPro" id="IPR012795">
    <property type="entry name" value="tRNA_Ile_lys_synt_N"/>
</dbReference>
<dbReference type="InterPro" id="IPR014729">
    <property type="entry name" value="Rossmann-like_a/b/a_fold"/>
</dbReference>
<comment type="subcellular location">
    <subcellularLocation>
        <location evidence="1 8">Cytoplasm</location>
    </subcellularLocation>
</comment>
<evidence type="ECO:0000256" key="8">
    <source>
        <dbReference type="HAMAP-Rule" id="MF_01161"/>
    </source>
</evidence>
<keyword evidence="2 8" id="KW-0963">Cytoplasm</keyword>
<dbReference type="SUPFAM" id="SSF56037">
    <property type="entry name" value="PheT/TilS domain"/>
    <property type="match status" value="1"/>
</dbReference>
<dbReference type="GO" id="GO:0005737">
    <property type="term" value="C:cytoplasm"/>
    <property type="evidence" value="ECO:0007669"/>
    <property type="project" value="UniProtKB-SubCell"/>
</dbReference>